<feature type="transmembrane region" description="Helical" evidence="6">
    <location>
        <begin position="216"/>
        <end position="238"/>
    </location>
</feature>
<dbReference type="PANTHER" id="PTHR40277:SF1">
    <property type="entry name" value="BLL5419 PROTEIN"/>
    <property type="match status" value="1"/>
</dbReference>
<gene>
    <name evidence="7" type="ordered locus">RGE_44870</name>
</gene>
<feature type="transmembrane region" description="Helical" evidence="6">
    <location>
        <begin position="38"/>
        <end position="59"/>
    </location>
</feature>
<evidence type="ECO:0000256" key="2">
    <source>
        <dbReference type="ARBA" id="ARBA00022475"/>
    </source>
</evidence>
<accession>I0HXT6</accession>
<dbReference type="PATRIC" id="fig|983917.3.peg.4375"/>
<evidence type="ECO:0000256" key="1">
    <source>
        <dbReference type="ARBA" id="ARBA00004651"/>
    </source>
</evidence>
<organism evidence="7 8">
    <name type="scientific">Rubrivivax gelatinosus (strain NBRC 100245 / IL144)</name>
    <dbReference type="NCBI Taxonomy" id="983917"/>
    <lineage>
        <taxon>Bacteria</taxon>
        <taxon>Pseudomonadati</taxon>
        <taxon>Pseudomonadota</taxon>
        <taxon>Betaproteobacteria</taxon>
        <taxon>Burkholderiales</taxon>
        <taxon>Sphaerotilaceae</taxon>
        <taxon>Rubrivivax</taxon>
    </lineage>
</organism>
<sequence>MTGGFAKRGWRLVAAPLLLAAVFWLAGPADVWGTLRRADAGWLAVGLASAFAANLVSALRWRALCAWMQMVVTRRWAVVTYFRGVAVNVALPGAVVGGDVLRATALQRQGHPGVPAAMSVLGDRVSGLWMLIALGLAALVWGLGSPEWQAFVTRWPALAPWGSRPLLLGLLAAFVALPWLVLRLAARGLAVGTRLAGALAPLLQHPKAAQQYAAQVLLSLAVQALSVLALGCGAAAVGAPVAPWALAAAAVPIFLMATLPVSFGGWGTREAAAAVCLVPLGVAPAQAVTLSVIYGLYPIVQAAVALASAEGGLKPPR</sequence>
<evidence type="ECO:0000256" key="6">
    <source>
        <dbReference type="SAM" id="Phobius"/>
    </source>
</evidence>
<proteinExistence type="predicted"/>
<dbReference type="Pfam" id="PF03706">
    <property type="entry name" value="LPG_synthase_TM"/>
    <property type="match status" value="1"/>
</dbReference>
<keyword evidence="4 6" id="KW-1133">Transmembrane helix</keyword>
<dbReference type="KEGG" id="rge:RGE_44870"/>
<feature type="transmembrane region" description="Helical" evidence="6">
    <location>
        <begin position="244"/>
        <end position="264"/>
    </location>
</feature>
<feature type="transmembrane region" description="Helical" evidence="6">
    <location>
        <begin position="166"/>
        <end position="186"/>
    </location>
</feature>
<protein>
    <submittedName>
        <fullName evidence="7">Uncharacterized protein</fullName>
    </submittedName>
</protein>
<dbReference type="Proteomes" id="UP000007883">
    <property type="component" value="Chromosome"/>
</dbReference>
<evidence type="ECO:0000313" key="7">
    <source>
        <dbReference type="EMBL" id="BAL97823.1"/>
    </source>
</evidence>
<dbReference type="InterPro" id="IPR022791">
    <property type="entry name" value="L-PG_synthase/AglD"/>
</dbReference>
<keyword evidence="8" id="KW-1185">Reference proteome</keyword>
<comment type="subcellular location">
    <subcellularLocation>
        <location evidence="1">Cell membrane</location>
        <topology evidence="1">Multi-pass membrane protein</topology>
    </subcellularLocation>
</comment>
<dbReference type="STRING" id="983917.RGE_44870"/>
<dbReference type="RefSeq" id="WP_014430671.1">
    <property type="nucleotide sequence ID" value="NC_017075.1"/>
</dbReference>
<dbReference type="HOGENOM" id="CLU_048072_4_0_4"/>
<name>I0HXT6_RUBGI</name>
<evidence type="ECO:0000313" key="8">
    <source>
        <dbReference type="Proteomes" id="UP000007883"/>
    </source>
</evidence>
<reference evidence="7 8" key="1">
    <citation type="journal article" date="2012" name="J. Bacteriol.">
        <title>Complete genome sequence of phototrophic betaproteobacterium Rubrivivax gelatinosus IL144.</title>
        <authorList>
            <person name="Nagashima S."/>
            <person name="Kamimura A."/>
            <person name="Shimizu T."/>
            <person name="Nakamura-isaki S."/>
            <person name="Aono E."/>
            <person name="Sakamoto K."/>
            <person name="Ichikawa N."/>
            <person name="Nakazawa H."/>
            <person name="Sekine M."/>
            <person name="Yamazaki S."/>
            <person name="Fujita N."/>
            <person name="Shimada K."/>
            <person name="Hanada S."/>
            <person name="Nagashima K.V.P."/>
        </authorList>
    </citation>
    <scope>NUCLEOTIDE SEQUENCE [LARGE SCALE GENOMIC DNA]</scope>
    <source>
        <strain evidence="8">NBRC 100245 / IL144</strain>
    </source>
</reference>
<dbReference type="eggNOG" id="COG0392">
    <property type="taxonomic scope" value="Bacteria"/>
</dbReference>
<evidence type="ECO:0000256" key="5">
    <source>
        <dbReference type="ARBA" id="ARBA00023136"/>
    </source>
</evidence>
<feature type="transmembrane region" description="Helical" evidence="6">
    <location>
        <begin position="271"/>
        <end position="297"/>
    </location>
</feature>
<dbReference type="AlphaFoldDB" id="I0HXT6"/>
<keyword evidence="3 6" id="KW-0812">Transmembrane</keyword>
<keyword evidence="5 6" id="KW-0472">Membrane</keyword>
<keyword evidence="2" id="KW-1003">Cell membrane</keyword>
<dbReference type="PANTHER" id="PTHR40277">
    <property type="entry name" value="BLL5419 PROTEIN"/>
    <property type="match status" value="1"/>
</dbReference>
<evidence type="ECO:0000256" key="3">
    <source>
        <dbReference type="ARBA" id="ARBA00022692"/>
    </source>
</evidence>
<feature type="transmembrane region" description="Helical" evidence="6">
    <location>
        <begin position="128"/>
        <end position="146"/>
    </location>
</feature>
<dbReference type="EMBL" id="AP012320">
    <property type="protein sequence ID" value="BAL97823.1"/>
    <property type="molecule type" value="Genomic_DNA"/>
</dbReference>
<dbReference type="GO" id="GO:0005886">
    <property type="term" value="C:plasma membrane"/>
    <property type="evidence" value="ECO:0007669"/>
    <property type="project" value="UniProtKB-SubCell"/>
</dbReference>
<evidence type="ECO:0000256" key="4">
    <source>
        <dbReference type="ARBA" id="ARBA00022989"/>
    </source>
</evidence>